<gene>
    <name evidence="8" type="ORF">C7959_10169</name>
</gene>
<dbReference type="Pfam" id="PF22692">
    <property type="entry name" value="LlgE_F_G_D1"/>
    <property type="match status" value="1"/>
</dbReference>
<feature type="domain" description="Flagellar hook protein FlgE/F/G-like D1" evidence="7">
    <location>
        <begin position="96"/>
        <end position="159"/>
    </location>
</feature>
<dbReference type="InterPro" id="IPR001444">
    <property type="entry name" value="Flag_bb_rod_N"/>
</dbReference>
<dbReference type="PANTHER" id="PTHR30435">
    <property type="entry name" value="FLAGELLAR PROTEIN"/>
    <property type="match status" value="1"/>
</dbReference>
<reference evidence="8 9" key="1">
    <citation type="submission" date="2019-03" db="EMBL/GenBank/DDBJ databases">
        <title>Subsurface microbial communities from deep shales in Ohio and West Virginia, USA.</title>
        <authorList>
            <person name="Wrighton K."/>
        </authorList>
    </citation>
    <scope>NUCLEOTIDE SEQUENCE [LARGE SCALE GENOMIC DNA]</scope>
    <source>
        <strain evidence="8 9">MSL 6dP</strain>
    </source>
</reference>
<evidence type="ECO:0000256" key="3">
    <source>
        <dbReference type="NCBIfam" id="TIGR02488"/>
    </source>
</evidence>
<name>A0A4R8HGF9_9FIRM</name>
<dbReference type="InterPro" id="IPR012834">
    <property type="entry name" value="FlgG_G_neg"/>
</dbReference>
<accession>A0A4R8HGF9</accession>
<dbReference type="EMBL" id="SOEG01000001">
    <property type="protein sequence ID" value="TDX59182.1"/>
    <property type="molecule type" value="Genomic_DNA"/>
</dbReference>
<evidence type="ECO:0000313" key="8">
    <source>
        <dbReference type="EMBL" id="TDX59182.1"/>
    </source>
</evidence>
<comment type="subcellular location">
    <subcellularLocation>
        <location evidence="4">Bacterial flagellum basal body</location>
    </subcellularLocation>
</comment>
<dbReference type="Pfam" id="PF06429">
    <property type="entry name" value="Flg_bbr_C"/>
    <property type="match status" value="1"/>
</dbReference>
<dbReference type="InterPro" id="IPR010930">
    <property type="entry name" value="Flg_bb/hook_C_dom"/>
</dbReference>
<evidence type="ECO:0000256" key="4">
    <source>
        <dbReference type="RuleBase" id="RU362116"/>
    </source>
</evidence>
<comment type="similarity">
    <text evidence="1 4">Belongs to the flagella basal body rod proteins family.</text>
</comment>
<dbReference type="RefSeq" id="WP_134114138.1">
    <property type="nucleotide sequence ID" value="NZ_SOEG01000001.1"/>
</dbReference>
<proteinExistence type="inferred from homology"/>
<dbReference type="NCBIfam" id="TIGR03506">
    <property type="entry name" value="FlgEFG_subfam"/>
    <property type="match status" value="2"/>
</dbReference>
<dbReference type="SUPFAM" id="SSF117143">
    <property type="entry name" value="Flagellar hook protein flgE"/>
    <property type="match status" value="1"/>
</dbReference>
<dbReference type="NCBIfam" id="TIGR02488">
    <property type="entry name" value="flgG_G_neg"/>
    <property type="match status" value="1"/>
</dbReference>
<dbReference type="InterPro" id="IPR020013">
    <property type="entry name" value="Flagellar_FlgE/F/G"/>
</dbReference>
<dbReference type="Proteomes" id="UP000295832">
    <property type="component" value="Unassembled WGS sequence"/>
</dbReference>
<keyword evidence="8" id="KW-0966">Cell projection</keyword>
<evidence type="ECO:0000259" key="7">
    <source>
        <dbReference type="Pfam" id="PF22692"/>
    </source>
</evidence>
<dbReference type="Pfam" id="PF00460">
    <property type="entry name" value="Flg_bb_rod"/>
    <property type="match status" value="1"/>
</dbReference>
<evidence type="ECO:0000256" key="2">
    <source>
        <dbReference type="ARBA" id="ARBA00017948"/>
    </source>
</evidence>
<keyword evidence="9" id="KW-1185">Reference proteome</keyword>
<evidence type="ECO:0000259" key="6">
    <source>
        <dbReference type="Pfam" id="PF06429"/>
    </source>
</evidence>
<organism evidence="8 9">
    <name type="scientific">Orenia marismortui</name>
    <dbReference type="NCBI Taxonomy" id="46469"/>
    <lineage>
        <taxon>Bacteria</taxon>
        <taxon>Bacillati</taxon>
        <taxon>Bacillota</taxon>
        <taxon>Clostridia</taxon>
        <taxon>Halanaerobiales</taxon>
        <taxon>Halobacteroidaceae</taxon>
        <taxon>Orenia</taxon>
    </lineage>
</organism>
<dbReference type="GO" id="GO:0009426">
    <property type="term" value="C:bacterial-type flagellum basal body, distal rod"/>
    <property type="evidence" value="ECO:0007669"/>
    <property type="project" value="UniProtKB-UniRule"/>
</dbReference>
<evidence type="ECO:0000256" key="1">
    <source>
        <dbReference type="ARBA" id="ARBA00009677"/>
    </source>
</evidence>
<sequence length="262" mass="28086">MIRSLWSAATGMRAQQLNMDVISNNLSNVNTTGFKKSRVSFQDLMYQTLKSAGAPNNQGSQIPTGIEVGLGVRPAATQKLFGGSSLKSTENPLDMAIEGNGFFQVLLPDGTSGYTRDGSFKLDSSGQLVTSDGYLLQPPITIPANASDITINQEGSVYYKEPGNDDFQEAGQIELTAFANPAGLESIGQNIFKSTAASGQPMYGLPAQEGYGSIAQSYLETSNVKVVEEMVDMISAQRAYEINSKAIKASDEMLQQANSLRR</sequence>
<keyword evidence="8" id="KW-0969">Cilium</keyword>
<dbReference type="InterPro" id="IPR053967">
    <property type="entry name" value="LlgE_F_G-like_D1"/>
</dbReference>
<dbReference type="PANTHER" id="PTHR30435:SF19">
    <property type="entry name" value="FLAGELLAR BASAL-BODY ROD PROTEIN FLGG"/>
    <property type="match status" value="1"/>
</dbReference>
<dbReference type="InterPro" id="IPR037925">
    <property type="entry name" value="FlgE/F/G-like"/>
</dbReference>
<dbReference type="GO" id="GO:0071978">
    <property type="term" value="P:bacterial-type flagellum-dependent swarming motility"/>
    <property type="evidence" value="ECO:0007669"/>
    <property type="project" value="TreeGrafter"/>
</dbReference>
<comment type="caution">
    <text evidence="8">The sequence shown here is derived from an EMBL/GenBank/DDBJ whole genome shotgun (WGS) entry which is preliminary data.</text>
</comment>
<evidence type="ECO:0000259" key="5">
    <source>
        <dbReference type="Pfam" id="PF00460"/>
    </source>
</evidence>
<feature type="domain" description="Flagellar basal body rod protein N-terminal" evidence="5">
    <location>
        <begin position="7"/>
        <end position="35"/>
    </location>
</feature>
<evidence type="ECO:0000313" key="9">
    <source>
        <dbReference type="Proteomes" id="UP000295832"/>
    </source>
</evidence>
<keyword evidence="8" id="KW-0282">Flagellum</keyword>
<feature type="domain" description="Flagellar basal-body/hook protein C-terminal" evidence="6">
    <location>
        <begin position="215"/>
        <end position="260"/>
    </location>
</feature>
<dbReference type="STRING" id="926561.GCA_000379025_00986"/>
<dbReference type="AlphaFoldDB" id="A0A4R8HGF9"/>
<keyword evidence="4" id="KW-0975">Bacterial flagellum</keyword>
<protein>
    <recommendedName>
        <fullName evidence="2 3">Flagellar basal-body rod protein FlgG</fullName>
    </recommendedName>
</protein>